<evidence type="ECO:0000256" key="4">
    <source>
        <dbReference type="ARBA" id="ARBA00022741"/>
    </source>
</evidence>
<dbReference type="GO" id="GO:1990077">
    <property type="term" value="C:primosome complex"/>
    <property type="evidence" value="ECO:0007669"/>
    <property type="project" value="UniProtKB-KW"/>
</dbReference>
<dbReference type="Gene3D" id="3.40.50.300">
    <property type="entry name" value="P-loop containing nucleotide triphosphate hydrolases"/>
    <property type="match status" value="1"/>
</dbReference>
<evidence type="ECO:0000256" key="6">
    <source>
        <dbReference type="ARBA" id="ARBA00022840"/>
    </source>
</evidence>
<dbReference type="Proteomes" id="UP000777265">
    <property type="component" value="Unassembled WGS sequence"/>
</dbReference>
<dbReference type="InterPro" id="IPR042115">
    <property type="entry name" value="PriA_3primeBD_sf"/>
</dbReference>
<evidence type="ECO:0000256" key="2">
    <source>
        <dbReference type="ARBA" id="ARBA00022705"/>
    </source>
</evidence>
<sequence>MIVGVALPIPVAKAFSYSVPDPWIPFVQPYLRVKVPFRNKILTGFILGIEEGEKSGLKEIVEVVDLFPLIDARLLDLAEWVSRYYIVPIGLVLKNAVPPGLQVEKHLRVIVHGDRLTGLDGITLKKACSMLGREVVFGYCRDGLLELHDAFSGSSFSSLADPPRVLGEPPEQILFVGDMESRFGFYEQSITDRLAAGENVLMLVPDYHTTGQYFYRRFSERFPGNVFWYGSAVKPGRRMEAYFKARTGSGSLILGSKGCLFLPVHRNGLIIIDRPEEDDYRGEEGFRFDAVIMAMKRGAIERTPVVIGSVSPPMEVSKRGAEGDIAVLKKGPLKRPAFTEILMDKALSSSGTLPGGLVGIVTDAVTREEKIAIYTPRKDYSSYLKCFDCKNLLVCPVCGGPLTYRRHGNMLTCPGCGKTLPYKEQCPDCGSRLIRFSHVGVEYLEDKLAHLFPDIPILRITGETVDRELKRLNELPGESAAIAIGTQTLSKLYAFRPHTLVMIEWEGLLRIGGYRAAEKMFHTLSNLVDALDPKEVFVCMARKKKVDLADFLDFDTFYRNELEKRKLALFPPYVRIFLVEVERENEAKGNRLVEKIRDVVKSHGLSGHITGPLVQKRKKYRWRMILKGNSDLFYESLLAISSLPGVRVEADPISI</sequence>
<dbReference type="PANTHER" id="PTHR30580:SF0">
    <property type="entry name" value="PRIMOSOMAL PROTEIN N"/>
    <property type="match status" value="1"/>
</dbReference>
<dbReference type="GO" id="GO:0006269">
    <property type="term" value="P:DNA replication, synthesis of primer"/>
    <property type="evidence" value="ECO:0007669"/>
    <property type="project" value="UniProtKB-KW"/>
</dbReference>
<keyword evidence="5" id="KW-0862">Zinc</keyword>
<gene>
    <name evidence="9" type="primary">priA</name>
    <name evidence="9" type="ORF">GXY80_09505</name>
</gene>
<evidence type="ECO:0000313" key="9">
    <source>
        <dbReference type="EMBL" id="NLW35699.1"/>
    </source>
</evidence>
<dbReference type="SUPFAM" id="SSF161187">
    <property type="entry name" value="YfgJ-like"/>
    <property type="match status" value="1"/>
</dbReference>
<dbReference type="GO" id="GO:0003677">
    <property type="term" value="F:DNA binding"/>
    <property type="evidence" value="ECO:0007669"/>
    <property type="project" value="UniProtKB-KW"/>
</dbReference>
<accession>A0A971M4N5</accession>
<keyword evidence="7" id="KW-0238">DNA-binding</keyword>
<reference evidence="9" key="1">
    <citation type="journal article" date="2020" name="Biotechnol. Biofuels">
        <title>New insights from the biogas microbiome by comprehensive genome-resolved metagenomics of nearly 1600 species originating from multiple anaerobic digesters.</title>
        <authorList>
            <person name="Campanaro S."/>
            <person name="Treu L."/>
            <person name="Rodriguez-R L.M."/>
            <person name="Kovalovszki A."/>
            <person name="Ziels R.M."/>
            <person name="Maus I."/>
            <person name="Zhu X."/>
            <person name="Kougias P.G."/>
            <person name="Basile A."/>
            <person name="Luo G."/>
            <person name="Schluter A."/>
            <person name="Konstantinidis K.T."/>
            <person name="Angelidaki I."/>
        </authorList>
    </citation>
    <scope>NUCLEOTIDE SEQUENCE</scope>
    <source>
        <strain evidence="9">AS06rmzACSIP_7</strain>
    </source>
</reference>
<keyword evidence="6" id="KW-0067">ATP-binding</keyword>
<dbReference type="InterPro" id="IPR027417">
    <property type="entry name" value="P-loop_NTPase"/>
</dbReference>
<feature type="domain" description="Primosomal protein N' 3' DNA-binding" evidence="8">
    <location>
        <begin position="5"/>
        <end position="98"/>
    </location>
</feature>
<keyword evidence="2" id="KW-0235">DNA replication</keyword>
<dbReference type="GO" id="GO:0006310">
    <property type="term" value="P:DNA recombination"/>
    <property type="evidence" value="ECO:0007669"/>
    <property type="project" value="InterPro"/>
</dbReference>
<keyword evidence="4" id="KW-0547">Nucleotide-binding</keyword>
<dbReference type="GO" id="GO:0005524">
    <property type="term" value="F:ATP binding"/>
    <property type="evidence" value="ECO:0007669"/>
    <property type="project" value="UniProtKB-KW"/>
</dbReference>
<dbReference type="AlphaFoldDB" id="A0A971M4N5"/>
<comment type="caution">
    <text evidence="9">The sequence shown here is derived from an EMBL/GenBank/DDBJ whole genome shotgun (WGS) entry which is preliminary data.</text>
</comment>
<dbReference type="GO" id="GO:0006270">
    <property type="term" value="P:DNA replication initiation"/>
    <property type="evidence" value="ECO:0007669"/>
    <property type="project" value="TreeGrafter"/>
</dbReference>
<dbReference type="Pfam" id="PF03966">
    <property type="entry name" value="Trm112p"/>
    <property type="match status" value="1"/>
</dbReference>
<proteinExistence type="predicted"/>
<dbReference type="NCBIfam" id="TIGR00595">
    <property type="entry name" value="priA"/>
    <property type="match status" value="1"/>
</dbReference>
<protein>
    <submittedName>
        <fullName evidence="9">Primosomal protein N</fullName>
    </submittedName>
</protein>
<evidence type="ECO:0000256" key="1">
    <source>
        <dbReference type="ARBA" id="ARBA00022515"/>
    </source>
</evidence>
<evidence type="ECO:0000313" key="10">
    <source>
        <dbReference type="Proteomes" id="UP000777265"/>
    </source>
</evidence>
<dbReference type="InterPro" id="IPR041222">
    <property type="entry name" value="PriA_3primeBD"/>
</dbReference>
<evidence type="ECO:0000256" key="5">
    <source>
        <dbReference type="ARBA" id="ARBA00022833"/>
    </source>
</evidence>
<reference evidence="9" key="2">
    <citation type="submission" date="2020-01" db="EMBL/GenBank/DDBJ databases">
        <authorList>
            <person name="Campanaro S."/>
        </authorList>
    </citation>
    <scope>NUCLEOTIDE SEQUENCE</scope>
    <source>
        <strain evidence="9">AS06rmzACSIP_7</strain>
    </source>
</reference>
<dbReference type="GO" id="GO:0006302">
    <property type="term" value="P:double-strand break repair"/>
    <property type="evidence" value="ECO:0007669"/>
    <property type="project" value="InterPro"/>
</dbReference>
<name>A0A971M4N5_9BACT</name>
<evidence type="ECO:0000256" key="7">
    <source>
        <dbReference type="ARBA" id="ARBA00023125"/>
    </source>
</evidence>
<dbReference type="GO" id="GO:0043138">
    <property type="term" value="F:3'-5' DNA helicase activity"/>
    <property type="evidence" value="ECO:0007669"/>
    <property type="project" value="TreeGrafter"/>
</dbReference>
<keyword evidence="1" id="KW-0639">Primosome</keyword>
<evidence type="ECO:0000259" key="8">
    <source>
        <dbReference type="Pfam" id="PF17764"/>
    </source>
</evidence>
<organism evidence="9 10">
    <name type="scientific">Syntrophorhabdus aromaticivorans</name>
    <dbReference type="NCBI Taxonomy" id="328301"/>
    <lineage>
        <taxon>Bacteria</taxon>
        <taxon>Pseudomonadati</taxon>
        <taxon>Thermodesulfobacteriota</taxon>
        <taxon>Syntrophorhabdia</taxon>
        <taxon>Syntrophorhabdales</taxon>
        <taxon>Syntrophorhabdaceae</taxon>
        <taxon>Syntrophorhabdus</taxon>
    </lineage>
</organism>
<dbReference type="InterPro" id="IPR005651">
    <property type="entry name" value="Trm112-like"/>
</dbReference>
<evidence type="ECO:0000256" key="3">
    <source>
        <dbReference type="ARBA" id="ARBA00022723"/>
    </source>
</evidence>
<keyword evidence="3" id="KW-0479">Metal-binding</keyword>
<dbReference type="InterPro" id="IPR005259">
    <property type="entry name" value="PriA"/>
</dbReference>
<dbReference type="Pfam" id="PF17764">
    <property type="entry name" value="PriA_3primeBD"/>
    <property type="match status" value="1"/>
</dbReference>
<dbReference type="Gene3D" id="3.40.1440.60">
    <property type="entry name" value="PriA, 3(prime) DNA-binding domain"/>
    <property type="match status" value="1"/>
</dbReference>
<dbReference type="PANTHER" id="PTHR30580">
    <property type="entry name" value="PRIMOSOMAL PROTEIN N"/>
    <property type="match status" value="1"/>
</dbReference>
<dbReference type="GO" id="GO:0046872">
    <property type="term" value="F:metal ion binding"/>
    <property type="evidence" value="ECO:0007669"/>
    <property type="project" value="UniProtKB-KW"/>
</dbReference>
<dbReference type="InterPro" id="IPR029037">
    <property type="entry name" value="DUF1407/YfgJ-like_sf"/>
</dbReference>
<dbReference type="EMBL" id="JAAYEE010000160">
    <property type="protein sequence ID" value="NLW35699.1"/>
    <property type="molecule type" value="Genomic_DNA"/>
</dbReference>
<dbReference type="Gene3D" id="2.10.290.10">
    <property type="entry name" value="YfgJ-like"/>
    <property type="match status" value="1"/>
</dbReference>